<keyword evidence="1" id="KW-0812">Transmembrane</keyword>
<name>A0ABT5JIK5_RHOTP</name>
<evidence type="ECO:0000256" key="1">
    <source>
        <dbReference type="SAM" id="Phobius"/>
    </source>
</evidence>
<gene>
    <name evidence="2" type="ORF">PQJ73_28045</name>
</gene>
<reference evidence="2" key="1">
    <citation type="journal article" date="2023" name="Microbiol Resour">
        <title>Genome Sequences of Rhodoplanes serenus and Two Thermotolerant Strains, Rhodoplanes tepidamans and 'Rhodoplanes cryptolactis,' Further Refine the Genus.</title>
        <authorList>
            <person name="Rayyan A.A."/>
            <person name="Kyndt J.A."/>
        </authorList>
    </citation>
    <scope>NUCLEOTIDE SEQUENCE</scope>
    <source>
        <strain evidence="2">DSM 9987</strain>
    </source>
</reference>
<accession>A0ABT5JIK5</accession>
<dbReference type="Proteomes" id="UP001165652">
    <property type="component" value="Unassembled WGS sequence"/>
</dbReference>
<proteinExistence type="predicted"/>
<keyword evidence="3" id="KW-1185">Reference proteome</keyword>
<dbReference type="RefSeq" id="WP_272780372.1">
    <property type="nucleotide sequence ID" value="NZ_JAQQLI010000078.1"/>
</dbReference>
<feature type="transmembrane region" description="Helical" evidence="1">
    <location>
        <begin position="6"/>
        <end position="25"/>
    </location>
</feature>
<evidence type="ECO:0000313" key="3">
    <source>
        <dbReference type="Proteomes" id="UP001165652"/>
    </source>
</evidence>
<organism evidence="2 3">
    <name type="scientific">Rhodoplanes tepidamans</name>
    <name type="common">Rhodoplanes cryptolactis</name>
    <dbReference type="NCBI Taxonomy" id="200616"/>
    <lineage>
        <taxon>Bacteria</taxon>
        <taxon>Pseudomonadati</taxon>
        <taxon>Pseudomonadota</taxon>
        <taxon>Alphaproteobacteria</taxon>
        <taxon>Hyphomicrobiales</taxon>
        <taxon>Nitrobacteraceae</taxon>
        <taxon>Rhodoplanes</taxon>
    </lineage>
</organism>
<reference evidence="2" key="2">
    <citation type="submission" date="2023-02" db="EMBL/GenBank/DDBJ databases">
        <authorList>
            <person name="Rayyan A."/>
            <person name="Meyer T."/>
            <person name="Kyndt J.A."/>
        </authorList>
    </citation>
    <scope>NUCLEOTIDE SEQUENCE</scope>
    <source>
        <strain evidence="2">DSM 9987</strain>
    </source>
</reference>
<dbReference type="EMBL" id="JAQQLI010000078">
    <property type="protein sequence ID" value="MDC7789549.1"/>
    <property type="molecule type" value="Genomic_DNA"/>
</dbReference>
<comment type="caution">
    <text evidence="2">The sequence shown here is derived from an EMBL/GenBank/DDBJ whole genome shotgun (WGS) entry which is preliminary data.</text>
</comment>
<evidence type="ECO:0000313" key="2">
    <source>
        <dbReference type="EMBL" id="MDC7789549.1"/>
    </source>
</evidence>
<keyword evidence="1" id="KW-1133">Transmembrane helix</keyword>
<keyword evidence="1" id="KW-0472">Membrane</keyword>
<sequence>MIVLNWMPFALVGGFVALAAIACFIEWRWLVAEGPAGRGLGVRGLGVRGLGVRGLETRGPEPRGL</sequence>
<protein>
    <submittedName>
        <fullName evidence="2">Uncharacterized protein</fullName>
    </submittedName>
</protein>